<evidence type="ECO:0000256" key="3">
    <source>
        <dbReference type="ARBA" id="ARBA00022787"/>
    </source>
</evidence>
<dbReference type="InterPro" id="IPR019564">
    <property type="entry name" value="Sam37/metaxin_N"/>
</dbReference>
<reference evidence="11" key="2">
    <citation type="submission" date="2013-04" db="EMBL/GenBank/DDBJ databases">
        <title>Genomic mechanisms accounting for the adaptation to parasitism in nematode-trapping fungi.</title>
        <authorList>
            <person name="Ahren D.G."/>
        </authorList>
    </citation>
    <scope>NUCLEOTIDE SEQUENCE [LARGE SCALE GENOMIC DNA]</scope>
    <source>
        <strain evidence="11">CBS 200.50</strain>
    </source>
</reference>
<comment type="subcellular location">
    <subcellularLocation>
        <location evidence="1">Mitochondrion outer membrane</location>
    </subcellularLocation>
</comment>
<dbReference type="Proteomes" id="UP000015100">
    <property type="component" value="Unassembled WGS sequence"/>
</dbReference>
<evidence type="ECO:0008006" key="12">
    <source>
        <dbReference type="Google" id="ProtNLM"/>
    </source>
</evidence>
<dbReference type="GO" id="GO:0015031">
    <property type="term" value="P:protein transport"/>
    <property type="evidence" value="ECO:0007669"/>
    <property type="project" value="UniProtKB-KW"/>
</dbReference>
<keyword evidence="4" id="KW-0653">Protein transport</keyword>
<evidence type="ECO:0000256" key="7">
    <source>
        <dbReference type="SAM" id="MobiDB-lite"/>
    </source>
</evidence>
<protein>
    <recommendedName>
        <fullName evidence="12">Thioredoxin-like fold domain-containing protein</fullName>
    </recommendedName>
</protein>
<evidence type="ECO:0000256" key="2">
    <source>
        <dbReference type="ARBA" id="ARBA00022448"/>
    </source>
</evidence>
<feature type="domain" description="Mitochondrial outer membrane transport complex Sam37/metaxin N-terminal" evidence="8">
    <location>
        <begin position="111"/>
        <end position="241"/>
    </location>
</feature>
<feature type="domain" description="Metaxin glutathione S-transferase" evidence="9">
    <location>
        <begin position="266"/>
        <end position="332"/>
    </location>
</feature>
<keyword evidence="3" id="KW-1000">Mitochondrion outer membrane</keyword>
<dbReference type="HOGENOM" id="CLU_055680_0_0_1"/>
<keyword evidence="2" id="KW-0813">Transport</keyword>
<dbReference type="GO" id="GO:0001401">
    <property type="term" value="C:SAM complex"/>
    <property type="evidence" value="ECO:0007669"/>
    <property type="project" value="InterPro"/>
</dbReference>
<dbReference type="AlphaFoldDB" id="S8AQU3"/>
<dbReference type="EMBL" id="AQGS01000019">
    <property type="protein sequence ID" value="EPS45244.1"/>
    <property type="molecule type" value="Genomic_DNA"/>
</dbReference>
<evidence type="ECO:0000256" key="6">
    <source>
        <dbReference type="ARBA" id="ARBA00023136"/>
    </source>
</evidence>
<keyword evidence="6" id="KW-0472">Membrane</keyword>
<dbReference type="GO" id="GO:0007005">
    <property type="term" value="P:mitochondrion organization"/>
    <property type="evidence" value="ECO:0007669"/>
    <property type="project" value="TreeGrafter"/>
</dbReference>
<dbReference type="Pfam" id="PF10568">
    <property type="entry name" value="Tom37"/>
    <property type="match status" value="1"/>
</dbReference>
<dbReference type="OMA" id="RNAWLYT"/>
<dbReference type="Pfam" id="PF17171">
    <property type="entry name" value="GST_C_6"/>
    <property type="match status" value="1"/>
</dbReference>
<keyword evidence="5" id="KW-0496">Mitochondrion</keyword>
<evidence type="ECO:0000259" key="9">
    <source>
        <dbReference type="Pfam" id="PF17171"/>
    </source>
</evidence>
<dbReference type="PANTHER" id="PTHR12289">
    <property type="entry name" value="METAXIN RELATED"/>
    <property type="match status" value="1"/>
</dbReference>
<organism evidence="10 11">
    <name type="scientific">Dactylellina haptotyla (strain CBS 200.50)</name>
    <name type="common">Nematode-trapping fungus</name>
    <name type="synonym">Monacrosporium haptotylum</name>
    <dbReference type="NCBI Taxonomy" id="1284197"/>
    <lineage>
        <taxon>Eukaryota</taxon>
        <taxon>Fungi</taxon>
        <taxon>Dikarya</taxon>
        <taxon>Ascomycota</taxon>
        <taxon>Pezizomycotina</taxon>
        <taxon>Orbiliomycetes</taxon>
        <taxon>Orbiliales</taxon>
        <taxon>Orbiliaceae</taxon>
        <taxon>Dactylellina</taxon>
    </lineage>
</organism>
<proteinExistence type="predicted"/>
<dbReference type="PANTHER" id="PTHR12289:SF44">
    <property type="entry name" value="OUTER MEMBRANE PROTEIN (SAM35), PUTATIVE (AFU_ORTHOLOGUE AFUA_1G13180)-RELATED"/>
    <property type="match status" value="1"/>
</dbReference>
<evidence type="ECO:0000256" key="5">
    <source>
        <dbReference type="ARBA" id="ARBA00023128"/>
    </source>
</evidence>
<comment type="caution">
    <text evidence="10">The sequence shown here is derived from an EMBL/GenBank/DDBJ whole genome shotgun (WGS) entry which is preliminary data.</text>
</comment>
<dbReference type="STRING" id="1284197.S8AQU3"/>
<reference evidence="10 11" key="1">
    <citation type="journal article" date="2013" name="PLoS Genet.">
        <title>Genomic mechanisms accounting for the adaptation to parasitism in nematode-trapping fungi.</title>
        <authorList>
            <person name="Meerupati T."/>
            <person name="Andersson K.M."/>
            <person name="Friman E."/>
            <person name="Kumar D."/>
            <person name="Tunlid A."/>
            <person name="Ahren D."/>
        </authorList>
    </citation>
    <scope>NUCLEOTIDE SEQUENCE [LARGE SCALE GENOMIC DNA]</scope>
    <source>
        <strain evidence="10 11">CBS 200.50</strain>
    </source>
</reference>
<dbReference type="InterPro" id="IPR050931">
    <property type="entry name" value="Mito_Protein_Transport_Metaxin"/>
</dbReference>
<feature type="region of interest" description="Disordered" evidence="7">
    <location>
        <begin position="1"/>
        <end position="41"/>
    </location>
</feature>
<evidence type="ECO:0000259" key="8">
    <source>
        <dbReference type="Pfam" id="PF10568"/>
    </source>
</evidence>
<evidence type="ECO:0000313" key="11">
    <source>
        <dbReference type="Proteomes" id="UP000015100"/>
    </source>
</evidence>
<dbReference type="eggNOG" id="KOG3028">
    <property type="taxonomic scope" value="Eukaryota"/>
</dbReference>
<gene>
    <name evidence="10" type="ORF">H072_769</name>
</gene>
<evidence type="ECO:0000256" key="4">
    <source>
        <dbReference type="ARBA" id="ARBA00022927"/>
    </source>
</evidence>
<dbReference type="InterPro" id="IPR033468">
    <property type="entry name" value="Metaxin_GST"/>
</dbReference>
<feature type="compositionally biased region" description="Low complexity" evidence="7">
    <location>
        <begin position="13"/>
        <end position="31"/>
    </location>
</feature>
<accession>S8AQU3</accession>
<keyword evidence="11" id="KW-1185">Reference proteome</keyword>
<evidence type="ECO:0000313" key="10">
    <source>
        <dbReference type="EMBL" id="EPS45244.1"/>
    </source>
</evidence>
<dbReference type="CDD" id="cd03054">
    <property type="entry name" value="GST_N_Metaxin"/>
    <property type="match status" value="1"/>
</dbReference>
<evidence type="ECO:0000256" key="1">
    <source>
        <dbReference type="ARBA" id="ARBA00004294"/>
    </source>
</evidence>
<dbReference type="OrthoDB" id="198787at2759"/>
<sequence>MASTSAPLPSPPQSSRTPRASSSSPAAARTQISTDTTARGTSFRPPRFIRVLFDRFPIYIYPTDPVPMTAREFQTTLSKQPKDDIYGTNTLYVFSLPGDAQNCAPSFNPGCLKWQTYLKIRGVGFCIESSSNHASPTGSLPFLIAEAAPIAGSSERHLPKTIPVSKLAQWVEDNAPGSVNQTNPDTPDYRAFTSLIDTSIRQAWLYALYIDSTNFKAQTKPRYTYSTPIWPVNYFLGLQMRQAALDNLKINTEVSKITGRMIYLRAKEAWAALGALLGGQKWFFGAQDAGIFDASVFAYTHLILNQDLEGSGQDLRAGLETHANLVNHERRIRSTWFG</sequence>
<name>S8AQU3_DACHA</name>